<keyword evidence="2" id="KW-1133">Transmembrane helix</keyword>
<evidence type="ECO:0000313" key="3">
    <source>
        <dbReference type="EMBL" id="CAL4158016.1"/>
    </source>
</evidence>
<dbReference type="EMBL" id="CAXKWB010042529">
    <property type="protein sequence ID" value="CAL4158016.1"/>
    <property type="molecule type" value="Genomic_DNA"/>
</dbReference>
<feature type="transmembrane region" description="Helical" evidence="2">
    <location>
        <begin position="14"/>
        <end position="39"/>
    </location>
</feature>
<evidence type="ECO:0000313" key="4">
    <source>
        <dbReference type="Proteomes" id="UP001497623"/>
    </source>
</evidence>
<keyword evidence="2" id="KW-0812">Transmembrane</keyword>
<organism evidence="3 4">
    <name type="scientific">Meganyctiphanes norvegica</name>
    <name type="common">Northern krill</name>
    <name type="synonym">Thysanopoda norvegica</name>
    <dbReference type="NCBI Taxonomy" id="48144"/>
    <lineage>
        <taxon>Eukaryota</taxon>
        <taxon>Metazoa</taxon>
        <taxon>Ecdysozoa</taxon>
        <taxon>Arthropoda</taxon>
        <taxon>Crustacea</taxon>
        <taxon>Multicrustacea</taxon>
        <taxon>Malacostraca</taxon>
        <taxon>Eumalacostraca</taxon>
        <taxon>Eucarida</taxon>
        <taxon>Euphausiacea</taxon>
        <taxon>Euphausiidae</taxon>
        <taxon>Meganyctiphanes</taxon>
    </lineage>
</organism>
<reference evidence="3 4" key="1">
    <citation type="submission" date="2024-05" db="EMBL/GenBank/DDBJ databases">
        <authorList>
            <person name="Wallberg A."/>
        </authorList>
    </citation>
    <scope>NUCLEOTIDE SEQUENCE [LARGE SCALE GENOMIC DNA]</scope>
</reference>
<feature type="region of interest" description="Disordered" evidence="1">
    <location>
        <begin position="131"/>
        <end position="152"/>
    </location>
</feature>
<keyword evidence="2" id="KW-0472">Membrane</keyword>
<feature type="region of interest" description="Disordered" evidence="1">
    <location>
        <begin position="48"/>
        <end position="74"/>
    </location>
</feature>
<dbReference type="AlphaFoldDB" id="A0AAV2S6R7"/>
<sequence length="152" mass="16785">GVAGITIMMGDNDIIIIIAIIAAIVIIVLFICIIIYLICRRKRQAGKYPEVSKPNDPNNSGQGPKDNGIPVSDEEPKQFYENLPFHGMQQPPNKPFLTDLGGGDLEYADVDYATYTYGPIPYKQESKQAAEVKKAEQAAEQKGIPVRPPRKK</sequence>
<name>A0AAV2S6R7_MEGNR</name>
<feature type="non-terminal residue" evidence="3">
    <location>
        <position position="1"/>
    </location>
</feature>
<accession>A0AAV2S6R7</accession>
<proteinExistence type="predicted"/>
<evidence type="ECO:0000256" key="1">
    <source>
        <dbReference type="SAM" id="MobiDB-lite"/>
    </source>
</evidence>
<protein>
    <submittedName>
        <fullName evidence="3">Uncharacterized protein</fullName>
    </submittedName>
</protein>
<dbReference type="Proteomes" id="UP001497623">
    <property type="component" value="Unassembled WGS sequence"/>
</dbReference>
<comment type="caution">
    <text evidence="3">The sequence shown here is derived from an EMBL/GenBank/DDBJ whole genome shotgun (WGS) entry which is preliminary data.</text>
</comment>
<gene>
    <name evidence="3" type="ORF">MNOR_LOCUS32020</name>
</gene>
<evidence type="ECO:0000256" key="2">
    <source>
        <dbReference type="SAM" id="Phobius"/>
    </source>
</evidence>
<keyword evidence="4" id="KW-1185">Reference proteome</keyword>